<sequence>MCGQAKNAWPGVSVVLPVKGCRKHSLQNWRSQLQSSYSGPIEYLFVVDSQADPAYSAILDLLDSRQGAIAQILISHKATCTSQKICNLQTGIMRANPTHKWVLCLDDDVLLHPNTLNDLVAAAEADPRNFMVTGYPFDVPEAGASLLTYCCLVYHLPLVIAFSVRQRTSFVWGGCMLLPLADLHSDARGIMSSWSQGGYSDDLTVASMCSKQGLQILCPSFAIFPQWLDKACSFGKFWNYLRRQLYVMDTYASSHNRQLNHTMLALHSYLSWAFVVPAAISSLQAARSMYEALALGPRFASWPPMPCLAFFAAFLGAHLALLWMTGVILDLFWADPNKATRAGLATPLHRAAYMGHADIVKLLLRHHANGLLQDADGQTPLHKALAQVWQFLLTSA</sequence>
<evidence type="ECO:0000256" key="4">
    <source>
        <dbReference type="ARBA" id="ARBA00006739"/>
    </source>
</evidence>
<evidence type="ECO:0000256" key="11">
    <source>
        <dbReference type="PROSITE-ProRule" id="PRU00023"/>
    </source>
</evidence>
<comment type="pathway">
    <text evidence="3">Sphingolipid metabolism.</text>
</comment>
<dbReference type="Gene3D" id="3.90.550.10">
    <property type="entry name" value="Spore Coat Polysaccharide Biosynthesis Protein SpsA, Chain A"/>
    <property type="match status" value="1"/>
</dbReference>
<dbReference type="InterPro" id="IPR025993">
    <property type="entry name" value="Ceramide_glucosylTrfase"/>
</dbReference>
<evidence type="ECO:0000313" key="13">
    <source>
        <dbReference type="EMBL" id="KAK9916332.1"/>
    </source>
</evidence>
<keyword evidence="11" id="KW-0040">ANK repeat</keyword>
<dbReference type="Pfam" id="PF12796">
    <property type="entry name" value="Ank_2"/>
    <property type="match status" value="1"/>
</dbReference>
<feature type="transmembrane region" description="Helical" evidence="12">
    <location>
        <begin position="310"/>
        <end position="333"/>
    </location>
</feature>
<keyword evidence="8 12" id="KW-0812">Transmembrane</keyword>
<reference evidence="13 14" key="1">
    <citation type="journal article" date="2024" name="Nat. Commun.">
        <title>Phylogenomics reveals the evolutionary origins of lichenization in chlorophyte algae.</title>
        <authorList>
            <person name="Puginier C."/>
            <person name="Libourel C."/>
            <person name="Otte J."/>
            <person name="Skaloud P."/>
            <person name="Haon M."/>
            <person name="Grisel S."/>
            <person name="Petersen M."/>
            <person name="Berrin J.G."/>
            <person name="Delaux P.M."/>
            <person name="Dal Grande F."/>
            <person name="Keller J."/>
        </authorList>
    </citation>
    <scope>NUCLEOTIDE SEQUENCE [LARGE SCALE GENOMIC DNA]</scope>
    <source>
        <strain evidence="13 14">SAG 216-7</strain>
    </source>
</reference>
<dbReference type="EMBL" id="JALJOT010000003">
    <property type="protein sequence ID" value="KAK9916332.1"/>
    <property type="molecule type" value="Genomic_DNA"/>
</dbReference>
<feature type="transmembrane region" description="Helical" evidence="12">
    <location>
        <begin position="269"/>
        <end position="290"/>
    </location>
</feature>
<dbReference type="InterPro" id="IPR036770">
    <property type="entry name" value="Ankyrin_rpt-contain_sf"/>
</dbReference>
<dbReference type="Gene3D" id="1.25.40.20">
    <property type="entry name" value="Ankyrin repeat-containing domain"/>
    <property type="match status" value="1"/>
</dbReference>
<dbReference type="Pfam" id="PF13506">
    <property type="entry name" value="Glyco_transf_21"/>
    <property type="match status" value="1"/>
</dbReference>
<dbReference type="SUPFAM" id="SSF48403">
    <property type="entry name" value="Ankyrin repeat"/>
    <property type="match status" value="1"/>
</dbReference>
<evidence type="ECO:0000256" key="1">
    <source>
        <dbReference type="ARBA" id="ARBA00004141"/>
    </source>
</evidence>
<keyword evidence="7" id="KW-0808">Transferase</keyword>
<keyword evidence="14" id="KW-1185">Reference proteome</keyword>
<dbReference type="PROSITE" id="PS50297">
    <property type="entry name" value="ANK_REP_REGION"/>
    <property type="match status" value="1"/>
</dbReference>
<comment type="pathway">
    <text evidence="2">Lipid metabolism; sphingolipid metabolism.</text>
</comment>
<accession>A0ABR2YXG0</accession>
<comment type="caution">
    <text evidence="13">The sequence shown here is derived from an EMBL/GenBank/DDBJ whole genome shotgun (WGS) entry which is preliminary data.</text>
</comment>
<protein>
    <recommendedName>
        <fullName evidence="5">ceramide glucosyltransferase</fullName>
        <ecNumber evidence="5">2.4.1.80</ecNumber>
    </recommendedName>
</protein>
<dbReference type="PROSITE" id="PS50088">
    <property type="entry name" value="ANK_REPEAT"/>
    <property type="match status" value="1"/>
</dbReference>
<evidence type="ECO:0000256" key="7">
    <source>
        <dbReference type="ARBA" id="ARBA00022679"/>
    </source>
</evidence>
<keyword evidence="10 12" id="KW-0472">Membrane</keyword>
<name>A0ABR2YXG0_9CHLO</name>
<evidence type="ECO:0000256" key="6">
    <source>
        <dbReference type="ARBA" id="ARBA00022676"/>
    </source>
</evidence>
<evidence type="ECO:0000256" key="9">
    <source>
        <dbReference type="ARBA" id="ARBA00022989"/>
    </source>
</evidence>
<comment type="subcellular location">
    <subcellularLocation>
        <location evidence="1">Membrane</location>
        <topology evidence="1">Multi-pass membrane protein</topology>
    </subcellularLocation>
</comment>
<evidence type="ECO:0000313" key="14">
    <source>
        <dbReference type="Proteomes" id="UP001491310"/>
    </source>
</evidence>
<evidence type="ECO:0000256" key="12">
    <source>
        <dbReference type="SAM" id="Phobius"/>
    </source>
</evidence>
<proteinExistence type="inferred from homology"/>
<dbReference type="PANTHER" id="PTHR12726">
    <property type="entry name" value="CERAMIDE GLUCOSYLTRANSFERASE"/>
    <property type="match status" value="1"/>
</dbReference>
<keyword evidence="9 12" id="KW-1133">Transmembrane helix</keyword>
<evidence type="ECO:0000256" key="8">
    <source>
        <dbReference type="ARBA" id="ARBA00022692"/>
    </source>
</evidence>
<dbReference type="InterPro" id="IPR002110">
    <property type="entry name" value="Ankyrin_rpt"/>
</dbReference>
<keyword evidence="6" id="KW-0328">Glycosyltransferase</keyword>
<comment type="similarity">
    <text evidence="4">Belongs to the glycosyltransferase 2 family.</text>
</comment>
<evidence type="ECO:0000256" key="3">
    <source>
        <dbReference type="ARBA" id="ARBA00004991"/>
    </source>
</evidence>
<evidence type="ECO:0000256" key="5">
    <source>
        <dbReference type="ARBA" id="ARBA00012699"/>
    </source>
</evidence>
<feature type="repeat" description="ANK" evidence="11">
    <location>
        <begin position="343"/>
        <end position="375"/>
    </location>
</feature>
<dbReference type="SUPFAM" id="SSF53448">
    <property type="entry name" value="Nucleotide-diphospho-sugar transferases"/>
    <property type="match status" value="1"/>
</dbReference>
<dbReference type="InterPro" id="IPR029044">
    <property type="entry name" value="Nucleotide-diphossugar_trans"/>
</dbReference>
<dbReference type="PANTHER" id="PTHR12726:SF0">
    <property type="entry name" value="CERAMIDE GLUCOSYLTRANSFERASE"/>
    <property type="match status" value="1"/>
</dbReference>
<evidence type="ECO:0000256" key="2">
    <source>
        <dbReference type="ARBA" id="ARBA00004760"/>
    </source>
</evidence>
<organism evidence="13 14">
    <name type="scientific">Coccomyxa subellipsoidea</name>
    <dbReference type="NCBI Taxonomy" id="248742"/>
    <lineage>
        <taxon>Eukaryota</taxon>
        <taxon>Viridiplantae</taxon>
        <taxon>Chlorophyta</taxon>
        <taxon>core chlorophytes</taxon>
        <taxon>Trebouxiophyceae</taxon>
        <taxon>Trebouxiophyceae incertae sedis</taxon>
        <taxon>Coccomyxaceae</taxon>
        <taxon>Coccomyxa</taxon>
    </lineage>
</organism>
<evidence type="ECO:0000256" key="10">
    <source>
        <dbReference type="ARBA" id="ARBA00023136"/>
    </source>
</evidence>
<dbReference type="Proteomes" id="UP001491310">
    <property type="component" value="Unassembled WGS sequence"/>
</dbReference>
<dbReference type="EC" id="2.4.1.80" evidence="5"/>
<gene>
    <name evidence="13" type="ORF">WJX75_001318</name>
</gene>